<keyword evidence="2" id="KW-1185">Reference proteome</keyword>
<accession>A0ABD0KKE4</accession>
<dbReference type="EMBL" id="JACVVK020000162">
    <property type="protein sequence ID" value="KAK7487569.1"/>
    <property type="molecule type" value="Genomic_DNA"/>
</dbReference>
<protein>
    <submittedName>
        <fullName evidence="1">Uncharacterized protein</fullName>
    </submittedName>
</protein>
<organism evidence="1 2">
    <name type="scientific">Batillaria attramentaria</name>
    <dbReference type="NCBI Taxonomy" id="370345"/>
    <lineage>
        <taxon>Eukaryota</taxon>
        <taxon>Metazoa</taxon>
        <taxon>Spiralia</taxon>
        <taxon>Lophotrochozoa</taxon>
        <taxon>Mollusca</taxon>
        <taxon>Gastropoda</taxon>
        <taxon>Caenogastropoda</taxon>
        <taxon>Sorbeoconcha</taxon>
        <taxon>Cerithioidea</taxon>
        <taxon>Batillariidae</taxon>
        <taxon>Batillaria</taxon>
    </lineage>
</organism>
<comment type="caution">
    <text evidence="1">The sequence shown here is derived from an EMBL/GenBank/DDBJ whole genome shotgun (WGS) entry which is preliminary data.</text>
</comment>
<evidence type="ECO:0000313" key="2">
    <source>
        <dbReference type="Proteomes" id="UP001519460"/>
    </source>
</evidence>
<evidence type="ECO:0000313" key="1">
    <source>
        <dbReference type="EMBL" id="KAK7487569.1"/>
    </source>
</evidence>
<proteinExistence type="predicted"/>
<gene>
    <name evidence="1" type="ORF">BaRGS_00021119</name>
</gene>
<dbReference type="AlphaFoldDB" id="A0ABD0KKE4"/>
<name>A0ABD0KKE4_9CAEN</name>
<dbReference type="Proteomes" id="UP001519460">
    <property type="component" value="Unassembled WGS sequence"/>
</dbReference>
<sequence>MCSIRGIPKQELTYKVSSILAFKTALKSALQEPEQEGLCTRPLLPGRLTKYYLGYKGNCFGKHLPRVKGGNCLRPIQPACILSYHPCVLPSYPRDDQARVAPPCGRKRWSGAPCCFQAFWGNRCVLAGEGGRGSRELL</sequence>
<reference evidence="1 2" key="1">
    <citation type="journal article" date="2023" name="Sci. Data">
        <title>Genome assembly of the Korean intertidal mud-creeper Batillaria attramentaria.</title>
        <authorList>
            <person name="Patra A.K."/>
            <person name="Ho P.T."/>
            <person name="Jun S."/>
            <person name="Lee S.J."/>
            <person name="Kim Y."/>
            <person name="Won Y.J."/>
        </authorList>
    </citation>
    <scope>NUCLEOTIDE SEQUENCE [LARGE SCALE GENOMIC DNA]</scope>
    <source>
        <strain evidence="1">Wonlab-2016</strain>
    </source>
</reference>